<dbReference type="AlphaFoldDB" id="A0A915KLF1"/>
<evidence type="ECO:0000313" key="1">
    <source>
        <dbReference type="Proteomes" id="UP000887565"/>
    </source>
</evidence>
<evidence type="ECO:0000313" key="2">
    <source>
        <dbReference type="WBParaSite" id="nRc.2.0.1.t39667-RA"/>
    </source>
</evidence>
<sequence>MKPIYEDITSDEDDIHGEILEDITSNEEELVADEDLEDITSKEEILKIFEVWHYDKVEISSNEKW</sequence>
<accession>A0A915KLF1</accession>
<organism evidence="1 2">
    <name type="scientific">Romanomermis culicivorax</name>
    <name type="common">Nematode worm</name>
    <dbReference type="NCBI Taxonomy" id="13658"/>
    <lineage>
        <taxon>Eukaryota</taxon>
        <taxon>Metazoa</taxon>
        <taxon>Ecdysozoa</taxon>
        <taxon>Nematoda</taxon>
        <taxon>Enoplea</taxon>
        <taxon>Dorylaimia</taxon>
        <taxon>Mermithida</taxon>
        <taxon>Mermithoidea</taxon>
        <taxon>Mermithidae</taxon>
        <taxon>Romanomermis</taxon>
    </lineage>
</organism>
<dbReference type="Proteomes" id="UP000887565">
    <property type="component" value="Unplaced"/>
</dbReference>
<protein>
    <submittedName>
        <fullName evidence="2">Uncharacterized protein</fullName>
    </submittedName>
</protein>
<proteinExistence type="predicted"/>
<reference evidence="2" key="1">
    <citation type="submission" date="2022-11" db="UniProtKB">
        <authorList>
            <consortium name="WormBaseParasite"/>
        </authorList>
    </citation>
    <scope>IDENTIFICATION</scope>
</reference>
<dbReference type="WBParaSite" id="nRc.2.0.1.t39667-RA">
    <property type="protein sequence ID" value="nRc.2.0.1.t39667-RA"/>
    <property type="gene ID" value="nRc.2.0.1.g39667"/>
</dbReference>
<keyword evidence="1" id="KW-1185">Reference proteome</keyword>
<name>A0A915KLF1_ROMCU</name>